<dbReference type="AlphaFoldDB" id="A0AAD0JSR8"/>
<dbReference type="Pfam" id="PF11209">
    <property type="entry name" value="LmeA"/>
    <property type="match status" value="1"/>
</dbReference>
<dbReference type="Proteomes" id="UP000244903">
    <property type="component" value="Chromosome"/>
</dbReference>
<proteinExistence type="predicted"/>
<evidence type="ECO:0000313" key="3">
    <source>
        <dbReference type="Proteomes" id="UP000244903"/>
    </source>
</evidence>
<gene>
    <name evidence="2" type="ORF">A6048_03715</name>
</gene>
<protein>
    <recommendedName>
        <fullName evidence="4">DUF2993 family protein</fullName>
    </recommendedName>
</protein>
<sequence length="246" mass="24319">MRARRSVAVATAVLAVVAVGAFTVDSVNASRVEADLSTRIRPATSGVTAPSVMIGGGPTARWSGPETLASASIRADGVTRPGLGPVSVEAVATDLHVPGDRSADMTAGSVTVSVHISGDALGPALGMEDVLVGGADDPSLAGGVEHRARVTGTLAGSDTRVSALVDLVVDDRGAHLVPVAAATGPSGVPDQDTDLALRRSALSLSPDVLPLGVAVETLTVRGGTLTARGTGGPGTAPLGELARPDH</sequence>
<evidence type="ECO:0008006" key="4">
    <source>
        <dbReference type="Google" id="ProtNLM"/>
    </source>
</evidence>
<dbReference type="EMBL" id="CP015453">
    <property type="protein sequence ID" value="AWH94756.1"/>
    <property type="molecule type" value="Genomic_DNA"/>
</dbReference>
<evidence type="ECO:0000256" key="1">
    <source>
        <dbReference type="SAM" id="MobiDB-lite"/>
    </source>
</evidence>
<dbReference type="RefSeq" id="WP_162845737.1">
    <property type="nucleotide sequence ID" value="NZ_CP015453.1"/>
</dbReference>
<dbReference type="KEGG" id="dpc:A6048_03715"/>
<accession>A0AAD0JSR8</accession>
<organism evidence="2 3">
    <name type="scientific">Dietzia psychralcaliphila</name>
    <dbReference type="NCBI Taxonomy" id="139021"/>
    <lineage>
        <taxon>Bacteria</taxon>
        <taxon>Bacillati</taxon>
        <taxon>Actinomycetota</taxon>
        <taxon>Actinomycetes</taxon>
        <taxon>Mycobacteriales</taxon>
        <taxon>Dietziaceae</taxon>
        <taxon>Dietzia</taxon>
    </lineage>
</organism>
<evidence type="ECO:0000313" key="2">
    <source>
        <dbReference type="EMBL" id="AWH94756.1"/>
    </source>
</evidence>
<name>A0AAD0JSR8_9ACTN</name>
<dbReference type="InterPro" id="IPR021373">
    <property type="entry name" value="DUF2993"/>
</dbReference>
<keyword evidence="3" id="KW-1185">Reference proteome</keyword>
<feature type="region of interest" description="Disordered" evidence="1">
    <location>
        <begin position="225"/>
        <end position="246"/>
    </location>
</feature>
<reference evidence="2 3" key="1">
    <citation type="submission" date="2016-04" db="EMBL/GenBank/DDBJ databases">
        <title>Complete genome sequence of the haloalkaliphilic hydrocarbon-degrading bacterium Dietzia psychralcaliphila ILA-1T, isolated from a drain of a fish product-processing plant.</title>
        <authorList>
            <person name="Zhao J."/>
            <person name="Hu B."/>
            <person name="Geng S."/>
            <person name="Nie Y."/>
            <person name="Tang Y."/>
        </authorList>
    </citation>
    <scope>NUCLEOTIDE SEQUENCE [LARGE SCALE GENOMIC DNA]</scope>
    <source>
        <strain evidence="2 3">ILA-1</strain>
    </source>
</reference>